<dbReference type="PATRIC" id="fig|28092.6.peg.4797"/>
<dbReference type="Proteomes" id="UP000033618">
    <property type="component" value="Unassembled WGS sequence"/>
</dbReference>
<reference evidence="1 2" key="1">
    <citation type="submission" date="2015-03" db="EMBL/GenBank/DDBJ databases">
        <title>Draft Genome Sequence of Burkholderia andropogonis type strain ICMP2807, isolated from Sorghum bicolor.</title>
        <authorList>
            <person name="Lopes-Santos L."/>
            <person name="Castro D.B."/>
            <person name="Ottoboni L.M."/>
            <person name="Park D."/>
            <person name="Weirc B.S."/>
            <person name="Destefano S.A."/>
        </authorList>
    </citation>
    <scope>NUCLEOTIDE SEQUENCE [LARGE SCALE GENOMIC DNA]</scope>
    <source>
        <strain evidence="1 2">ICMP2807</strain>
    </source>
</reference>
<organism evidence="1 2">
    <name type="scientific">Robbsia andropogonis</name>
    <dbReference type="NCBI Taxonomy" id="28092"/>
    <lineage>
        <taxon>Bacteria</taxon>
        <taxon>Pseudomonadati</taxon>
        <taxon>Pseudomonadota</taxon>
        <taxon>Betaproteobacteria</taxon>
        <taxon>Burkholderiales</taxon>
        <taxon>Burkholderiaceae</taxon>
        <taxon>Robbsia</taxon>
    </lineage>
</organism>
<comment type="caution">
    <text evidence="1">The sequence shown here is derived from an EMBL/GenBank/DDBJ whole genome shotgun (WGS) entry which is preliminary data.</text>
</comment>
<dbReference type="AlphaFoldDB" id="A0A0F5JVP7"/>
<sequence length="252" mass="28163">MGTEGTFKTDTQLCETGKPGVSAFNDPLMSARPLLAFNAFACDSRCDATTLELCAAPPTVISLVRMELLRTFAGTPVEPAHRRYGLQRWLERNRVMSVRPGDYDSQRYAPCVYDEMALAAEFALICGVKSCFLAPRWLDTFALSILSRLQSIWSCSRKRVSIARRSCSHTPQSCYSRSRHQHVIPEPKPSSCGRSSQNTPVCSIYKMPLKAARFEFFRGRPLFVSRITAAIKGSSAAYTSSLTFRLVMDHKI</sequence>
<evidence type="ECO:0000313" key="1">
    <source>
        <dbReference type="EMBL" id="KKB61941.1"/>
    </source>
</evidence>
<dbReference type="STRING" id="28092.WM40_20390"/>
<proteinExistence type="predicted"/>
<dbReference type="EMBL" id="LAQU01000028">
    <property type="protein sequence ID" value="KKB61941.1"/>
    <property type="molecule type" value="Genomic_DNA"/>
</dbReference>
<name>A0A0F5JVP7_9BURK</name>
<evidence type="ECO:0000313" key="2">
    <source>
        <dbReference type="Proteomes" id="UP000033618"/>
    </source>
</evidence>
<protein>
    <submittedName>
        <fullName evidence="1">Uncharacterized protein</fullName>
    </submittedName>
</protein>
<accession>A0A0F5JVP7</accession>
<gene>
    <name evidence="1" type="ORF">WM40_20390</name>
</gene>
<keyword evidence="2" id="KW-1185">Reference proteome</keyword>